<keyword evidence="3 7" id="KW-1134">Transmembrane beta strand</keyword>
<evidence type="ECO:0000313" key="9">
    <source>
        <dbReference type="EMBL" id="SIT98030.1"/>
    </source>
</evidence>
<evidence type="ECO:0000256" key="3">
    <source>
        <dbReference type="ARBA" id="ARBA00022452"/>
    </source>
</evidence>
<comment type="similarity">
    <text evidence="7">Belongs to the TonB-dependent receptor family.</text>
</comment>
<keyword evidence="5 7" id="KW-0472">Membrane</keyword>
<evidence type="ECO:0000256" key="4">
    <source>
        <dbReference type="ARBA" id="ARBA00022692"/>
    </source>
</evidence>
<keyword evidence="6 7" id="KW-0998">Cell outer membrane</keyword>
<protein>
    <submittedName>
        <fullName evidence="9">TonB-linked outer membrane protein, SusC/RagA family</fullName>
    </submittedName>
</protein>
<proteinExistence type="inferred from homology"/>
<dbReference type="Pfam" id="PF13715">
    <property type="entry name" value="CarbopepD_reg_2"/>
    <property type="match status" value="1"/>
</dbReference>
<keyword evidence="2 7" id="KW-0813">Transport</keyword>
<evidence type="ECO:0000256" key="6">
    <source>
        <dbReference type="ARBA" id="ARBA00023237"/>
    </source>
</evidence>
<dbReference type="Proteomes" id="UP000187261">
    <property type="component" value="Unassembled WGS sequence"/>
</dbReference>
<dbReference type="PROSITE" id="PS52016">
    <property type="entry name" value="TONB_DEPENDENT_REC_3"/>
    <property type="match status" value="1"/>
</dbReference>
<dbReference type="Gene3D" id="2.170.130.10">
    <property type="entry name" value="TonB-dependent receptor, plug domain"/>
    <property type="match status" value="1"/>
</dbReference>
<gene>
    <name evidence="9" type="ORF">SAMN05660493_02761</name>
</gene>
<dbReference type="SUPFAM" id="SSF56935">
    <property type="entry name" value="Porins"/>
    <property type="match status" value="1"/>
</dbReference>
<dbReference type="OrthoDB" id="9768177at2"/>
<dbReference type="Pfam" id="PF07715">
    <property type="entry name" value="Plug"/>
    <property type="match status" value="1"/>
</dbReference>
<dbReference type="GO" id="GO:0009279">
    <property type="term" value="C:cell outer membrane"/>
    <property type="evidence" value="ECO:0007669"/>
    <property type="project" value="UniProtKB-SubCell"/>
</dbReference>
<dbReference type="InterPro" id="IPR023996">
    <property type="entry name" value="TonB-dep_OMP_SusC/RagA"/>
</dbReference>
<dbReference type="InterPro" id="IPR036942">
    <property type="entry name" value="Beta-barrel_TonB_sf"/>
</dbReference>
<evidence type="ECO:0000256" key="7">
    <source>
        <dbReference type="PROSITE-ProRule" id="PRU01360"/>
    </source>
</evidence>
<sequence>MKKILLLAILYTLPFYSQQIIRGKIVDGSTKEPVKGVVAKVAGSTIYAATNKDGEFSLETSSSIVQLEIIKNGYEKEIISLSGKQELPLIIKIREKMTDIDAVAIYTGYQKLPKERLTGSFSTVDKALLNEQVGPTVLDRLANVGNSITVDRGTSSGRSQIMVRGLSTIQGPKSPLIILDNFPYEGSLDNINPNTVDNISILKDAAATSIWGARAANGVIVITTKKGSFNKAVKVEFSAVTTVSGKPDLNRLRTISSSDFIDAEIELFKRGFYNTAINSSSHPVLSPVVELLNKEKKGLITPDESARQIDELRHIDSRSQFKKYMYQPLENRQYYLGLSGGTDRLSWLSSVGYDDNSGYLGEKYSRITANLQNEYRVNNKLALSTGITYTNVMTQSGRSPFGSVTMKNGGAVPYMRLADSNGNPMVVPSIYSQSFKESLSNYGLADWNYYPLTDWAMDTKRSSNSEFIGNVALTYKIIDGLEAEVRYQYLRLASADNNLHDKYSFYARNYINRFAQITQDNTITLVVPEGAILDRKTAMADAQNLRGQVNYNKQWGSHAISAIFGAESRGSRTMVDQDRYYGFQPDHLNIGAVDYTSSYPLFTGGSEYIQKGYDLVERNTRYASLFSNASYTLNKKYTITGSVRRDASNLFGLKTNDRWNPFWSAGIAWNISRENLYHFRGLPQLTFRASYGFNGNINPAMVAVSTIAYDNQNSQYTGTAMARFDNYYNPDLRWETSKMINFGIDFSTADNRINGSLEYFTKKGSNLFGQQMLDATVGIDYLVSNVASSKGHGFDIEIKSLNMQGNLKWNTVLNISSYKDEVINYNLYNTLASSYIGNSSSVPITGVVGHPVYSIYAYKWAGLDPLNGDPRGYLNGEVSKDYINLTGTATSLEDLKFFGSAIPTFYGSFLNSWSYKNVTVDVGISFKMGYWFRRSSINYTSLFTDWRGHSDYKDRWLKPGDESFTDIPSNIYKTNSMRDSFYNGSSVLVEKGDHIRLNYINLSYQLPNTKSHPFSSMKIFVNLANIGLIWKANKHNIDPDYNLGDYTIRSPSTFSLGLQTTF</sequence>
<name>A0A1U7Q0T9_9FLAO</name>
<dbReference type="InterPro" id="IPR023997">
    <property type="entry name" value="TonB-dep_OMP_SusC/RagA_CS"/>
</dbReference>
<dbReference type="NCBIfam" id="TIGR04056">
    <property type="entry name" value="OMP_RagA_SusC"/>
    <property type="match status" value="1"/>
</dbReference>
<dbReference type="InterPro" id="IPR037066">
    <property type="entry name" value="Plug_dom_sf"/>
</dbReference>
<comment type="subcellular location">
    <subcellularLocation>
        <location evidence="1 7">Cell outer membrane</location>
        <topology evidence="1 7">Multi-pass membrane protein</topology>
    </subcellularLocation>
</comment>
<dbReference type="AlphaFoldDB" id="A0A1U7Q0T9"/>
<organism evidence="9 10">
    <name type="scientific">Epilithonimonas bovis DSM 19482</name>
    <dbReference type="NCBI Taxonomy" id="1121284"/>
    <lineage>
        <taxon>Bacteria</taxon>
        <taxon>Pseudomonadati</taxon>
        <taxon>Bacteroidota</taxon>
        <taxon>Flavobacteriia</taxon>
        <taxon>Flavobacteriales</taxon>
        <taxon>Weeksellaceae</taxon>
        <taxon>Chryseobacterium group</taxon>
        <taxon>Epilithonimonas</taxon>
    </lineage>
</organism>
<accession>A0A1U7Q0T9</accession>
<evidence type="ECO:0000256" key="2">
    <source>
        <dbReference type="ARBA" id="ARBA00022448"/>
    </source>
</evidence>
<dbReference type="Gene3D" id="2.60.40.1120">
    <property type="entry name" value="Carboxypeptidase-like, regulatory domain"/>
    <property type="match status" value="1"/>
</dbReference>
<dbReference type="Gene3D" id="2.40.170.20">
    <property type="entry name" value="TonB-dependent receptor, beta-barrel domain"/>
    <property type="match status" value="1"/>
</dbReference>
<dbReference type="InterPro" id="IPR039426">
    <property type="entry name" value="TonB-dep_rcpt-like"/>
</dbReference>
<feature type="domain" description="TonB-dependent receptor plug" evidence="8">
    <location>
        <begin position="114"/>
        <end position="219"/>
    </location>
</feature>
<evidence type="ECO:0000259" key="8">
    <source>
        <dbReference type="Pfam" id="PF07715"/>
    </source>
</evidence>
<dbReference type="NCBIfam" id="TIGR04057">
    <property type="entry name" value="SusC_RagA_signa"/>
    <property type="match status" value="1"/>
</dbReference>
<dbReference type="SUPFAM" id="SSF49464">
    <property type="entry name" value="Carboxypeptidase regulatory domain-like"/>
    <property type="match status" value="1"/>
</dbReference>
<dbReference type="InterPro" id="IPR008969">
    <property type="entry name" value="CarboxyPept-like_regulatory"/>
</dbReference>
<reference evidence="10" key="1">
    <citation type="submission" date="2016-10" db="EMBL/GenBank/DDBJ databases">
        <authorList>
            <person name="Varghese N."/>
            <person name="Submissions S."/>
        </authorList>
    </citation>
    <scope>NUCLEOTIDE SEQUENCE [LARGE SCALE GENOMIC DNA]</scope>
    <source>
        <strain evidence="10">DSM 19482</strain>
    </source>
</reference>
<dbReference type="STRING" id="1121284.SAMN05660493_02761"/>
<evidence type="ECO:0000256" key="1">
    <source>
        <dbReference type="ARBA" id="ARBA00004571"/>
    </source>
</evidence>
<keyword evidence="4 7" id="KW-0812">Transmembrane</keyword>
<dbReference type="RefSeq" id="WP_076784129.1">
    <property type="nucleotide sequence ID" value="NZ_FTPU01000038.1"/>
</dbReference>
<evidence type="ECO:0000313" key="10">
    <source>
        <dbReference type="Proteomes" id="UP000187261"/>
    </source>
</evidence>
<evidence type="ECO:0000256" key="5">
    <source>
        <dbReference type="ARBA" id="ARBA00023136"/>
    </source>
</evidence>
<keyword evidence="10" id="KW-1185">Reference proteome</keyword>
<dbReference type="EMBL" id="FTPU01000038">
    <property type="protein sequence ID" value="SIT98030.1"/>
    <property type="molecule type" value="Genomic_DNA"/>
</dbReference>
<dbReference type="InterPro" id="IPR012910">
    <property type="entry name" value="Plug_dom"/>
</dbReference>